<comment type="caution">
    <text evidence="1">The sequence shown here is derived from an EMBL/GenBank/DDBJ whole genome shotgun (WGS) entry which is preliminary data.</text>
</comment>
<sequence>MLIAAWAAGLDLGRLRSALLAHAGCLSRSESRSRQLSDFRHDPFADPQLTAQVAMAIPKPEMADWILETPCARADAPARDDVLHLVAAAHHLPTVWLDTPYGKARAERAVPPAFWRAVIASILAGHPAAEEDPGFLGLVNRGAFDQLAGYHIAGVSVALAEAAHQALVVERNRDWLPVLVRELRRGRAVVLAGAGHFGGEGGLIALLRAAGFTVVPAALPEFAPGHPVTFEDLQ</sequence>
<name>A0A7W4NQN6_9PROT</name>
<dbReference type="AlphaFoldDB" id="A0A7W4NQN6"/>
<evidence type="ECO:0000313" key="1">
    <source>
        <dbReference type="EMBL" id="MBB2162701.1"/>
    </source>
</evidence>
<dbReference type="Pfam" id="PF01963">
    <property type="entry name" value="TraB_PrgY_gumN"/>
    <property type="match status" value="1"/>
</dbReference>
<protein>
    <recommendedName>
        <fullName evidence="3">TraB/GumN family protein</fullName>
    </recommendedName>
</protein>
<dbReference type="RefSeq" id="WP_182999517.1">
    <property type="nucleotide sequence ID" value="NZ_JABEQJ010000048.1"/>
</dbReference>
<proteinExistence type="predicted"/>
<gene>
    <name evidence="1" type="ORF">HLH48_21570</name>
</gene>
<dbReference type="EMBL" id="JABEQJ010000048">
    <property type="protein sequence ID" value="MBB2162701.1"/>
    <property type="molecule type" value="Genomic_DNA"/>
</dbReference>
<accession>A0A7W4NQN6</accession>
<reference evidence="1 2" key="1">
    <citation type="submission" date="2020-04" db="EMBL/GenBank/DDBJ databases">
        <title>Description of novel Gluconacetobacter.</title>
        <authorList>
            <person name="Sombolestani A."/>
        </authorList>
    </citation>
    <scope>NUCLEOTIDE SEQUENCE [LARGE SCALE GENOMIC DNA]</scope>
    <source>
        <strain evidence="1 2">LMG 19747</strain>
    </source>
</reference>
<evidence type="ECO:0000313" key="2">
    <source>
        <dbReference type="Proteomes" id="UP000589085"/>
    </source>
</evidence>
<dbReference type="InterPro" id="IPR002816">
    <property type="entry name" value="TraB/PrgY/GumN_fam"/>
</dbReference>
<organism evidence="1 2">
    <name type="scientific">Gluconacetobacter sacchari</name>
    <dbReference type="NCBI Taxonomy" id="92759"/>
    <lineage>
        <taxon>Bacteria</taxon>
        <taxon>Pseudomonadati</taxon>
        <taxon>Pseudomonadota</taxon>
        <taxon>Alphaproteobacteria</taxon>
        <taxon>Acetobacterales</taxon>
        <taxon>Acetobacteraceae</taxon>
        <taxon>Gluconacetobacter</taxon>
    </lineage>
</organism>
<dbReference type="Proteomes" id="UP000589085">
    <property type="component" value="Unassembled WGS sequence"/>
</dbReference>
<evidence type="ECO:0008006" key="3">
    <source>
        <dbReference type="Google" id="ProtNLM"/>
    </source>
</evidence>